<keyword evidence="2" id="KW-0413">Isomerase</keyword>
<comment type="similarity">
    <text evidence="1">Belongs to the N-acylglucosamine 2-epimerase family.</text>
</comment>
<dbReference type="EMBL" id="LRPN01000179">
    <property type="protein sequence ID" value="KWZ77059.1"/>
    <property type="molecule type" value="Genomic_DNA"/>
</dbReference>
<dbReference type="InterPro" id="IPR010819">
    <property type="entry name" value="AGE/CE"/>
</dbReference>
<dbReference type="InterPro" id="IPR008928">
    <property type="entry name" value="6-hairpin_glycosidase_sf"/>
</dbReference>
<gene>
    <name evidence="3" type="ORF">HMPREF3213_03473</name>
</gene>
<sequence length="252" mass="29014">MDFKDPHVLKQQIIQILEFYYPACIDTENGGYINGFLDNGSINDRETKHLVGTSRFIYNFSIGSLIGGPEWCAQAAAHGIEFLKNRHRDKKYGGYFFELKGQSVKDPAKMTYGHAFALLAAAIADQAGIRGAKELIEDLYHVTEQHFWDPDDGLYRDEWDASWSTLSSYRGQNANMHMCEAMLTAYEATGEKKYLNRAYKLAESVCRTLKERSGGMIWENYTPDWQPDWTYHLHQTKDEFRPYGFIPGHQLE</sequence>
<dbReference type="Gene3D" id="1.50.10.10">
    <property type="match status" value="1"/>
</dbReference>
<dbReference type="SUPFAM" id="SSF48208">
    <property type="entry name" value="Six-hairpin glycosidases"/>
    <property type="match status" value="1"/>
</dbReference>
<dbReference type="AlphaFoldDB" id="A0A133KC05"/>
<proteinExistence type="inferred from homology"/>
<dbReference type="InterPro" id="IPR012341">
    <property type="entry name" value="6hp_glycosidase-like_sf"/>
</dbReference>
<dbReference type="Proteomes" id="UP000070376">
    <property type="component" value="Unassembled WGS sequence"/>
</dbReference>
<comment type="caution">
    <text evidence="3">The sequence shown here is derived from an EMBL/GenBank/DDBJ whole genome shotgun (WGS) entry which is preliminary data.</text>
</comment>
<dbReference type="Pfam" id="PF07221">
    <property type="entry name" value="GlcNAc_2-epim"/>
    <property type="match status" value="1"/>
</dbReference>
<protein>
    <submittedName>
        <fullName evidence="3">N-acylglucosamine 2-epimerase</fullName>
    </submittedName>
</protein>
<evidence type="ECO:0000256" key="1">
    <source>
        <dbReference type="ARBA" id="ARBA00008558"/>
    </source>
</evidence>
<dbReference type="PANTHER" id="PTHR15108">
    <property type="entry name" value="N-ACYLGLUCOSAMINE-2-EPIMERASE"/>
    <property type="match status" value="1"/>
</dbReference>
<dbReference type="GO" id="GO:0005975">
    <property type="term" value="P:carbohydrate metabolic process"/>
    <property type="evidence" value="ECO:0007669"/>
    <property type="project" value="InterPro"/>
</dbReference>
<accession>A0A133KC05</accession>
<organism evidence="3 4">
    <name type="scientific">Heyndrickxia coagulans</name>
    <name type="common">Weizmannia coagulans</name>
    <dbReference type="NCBI Taxonomy" id="1398"/>
    <lineage>
        <taxon>Bacteria</taxon>
        <taxon>Bacillati</taxon>
        <taxon>Bacillota</taxon>
        <taxon>Bacilli</taxon>
        <taxon>Bacillales</taxon>
        <taxon>Bacillaceae</taxon>
        <taxon>Heyndrickxia</taxon>
    </lineage>
</organism>
<evidence type="ECO:0000313" key="3">
    <source>
        <dbReference type="EMBL" id="KWZ77059.1"/>
    </source>
</evidence>
<dbReference type="GO" id="GO:0016853">
    <property type="term" value="F:isomerase activity"/>
    <property type="evidence" value="ECO:0007669"/>
    <property type="project" value="UniProtKB-KW"/>
</dbReference>
<evidence type="ECO:0000256" key="2">
    <source>
        <dbReference type="ARBA" id="ARBA00023235"/>
    </source>
</evidence>
<evidence type="ECO:0000313" key="4">
    <source>
        <dbReference type="Proteomes" id="UP000070376"/>
    </source>
</evidence>
<name>A0A133KC05_HEYCO</name>
<reference evidence="4" key="1">
    <citation type="submission" date="2016-01" db="EMBL/GenBank/DDBJ databases">
        <authorList>
            <person name="Mitreva M."/>
            <person name="Pepin K.H."/>
            <person name="Mihindukulasuriya K.A."/>
            <person name="Fulton R."/>
            <person name="Fronick C."/>
            <person name="O'Laughlin M."/>
            <person name="Miner T."/>
            <person name="Herter B."/>
            <person name="Rosa B.A."/>
            <person name="Cordes M."/>
            <person name="Tomlinson C."/>
            <person name="Wollam A."/>
            <person name="Palsikar V.B."/>
            <person name="Mardis E.R."/>
            <person name="Wilson R.K."/>
        </authorList>
    </citation>
    <scope>NUCLEOTIDE SEQUENCE [LARGE SCALE GENOMIC DNA]</scope>
    <source>
        <strain evidence="4">GED7749B</strain>
    </source>
</reference>
<dbReference type="PATRIC" id="fig|1398.21.peg.2586"/>